<organism evidence="1 2">
    <name type="scientific">Racocetra persica</name>
    <dbReference type="NCBI Taxonomy" id="160502"/>
    <lineage>
        <taxon>Eukaryota</taxon>
        <taxon>Fungi</taxon>
        <taxon>Fungi incertae sedis</taxon>
        <taxon>Mucoromycota</taxon>
        <taxon>Glomeromycotina</taxon>
        <taxon>Glomeromycetes</taxon>
        <taxon>Diversisporales</taxon>
        <taxon>Gigasporaceae</taxon>
        <taxon>Racocetra</taxon>
    </lineage>
</organism>
<reference evidence="1" key="1">
    <citation type="submission" date="2021-06" db="EMBL/GenBank/DDBJ databases">
        <authorList>
            <person name="Kallberg Y."/>
            <person name="Tangrot J."/>
            <person name="Rosling A."/>
        </authorList>
    </citation>
    <scope>NUCLEOTIDE SEQUENCE</scope>
    <source>
        <strain evidence="1">MA461A</strain>
    </source>
</reference>
<proteinExistence type="predicted"/>
<evidence type="ECO:0000313" key="1">
    <source>
        <dbReference type="EMBL" id="CAG8618698.1"/>
    </source>
</evidence>
<evidence type="ECO:0000313" key="2">
    <source>
        <dbReference type="Proteomes" id="UP000789920"/>
    </source>
</evidence>
<keyword evidence="2" id="KW-1185">Reference proteome</keyword>
<name>A0ACA9MXN6_9GLOM</name>
<sequence>QEIINAFARFGIDLEIFWKPRITDLEYLGNKVVYHRHDPYFSEYNLFSRLEQWHYFRSTHELPQLKPAPRLLVVHNDKQTFMRRSNLRYYQASPKNYQFIHSLIFWKAYNLAWHPEVNPLLFNEVKIIYPHNIKDLHPKVQEFYNLIKSHKFPPYYNILKIQLKIRDEDKSKYDDYWVRYMKTRYISDAPNGTIEILLSTLQSIPRKITHYIPNIILMFPDPVWFTPDRYIEKFTLLTALDQEDTIETVSDLNSLLNQGR</sequence>
<accession>A0ACA9MXN6</accession>
<feature type="non-terminal residue" evidence="1">
    <location>
        <position position="1"/>
    </location>
</feature>
<comment type="caution">
    <text evidence="1">The sequence shown here is derived from an EMBL/GenBank/DDBJ whole genome shotgun (WGS) entry which is preliminary data.</text>
</comment>
<gene>
    <name evidence="1" type="ORF">RPERSI_LOCUS6622</name>
</gene>
<dbReference type="EMBL" id="CAJVQC010010602">
    <property type="protein sequence ID" value="CAG8618698.1"/>
    <property type="molecule type" value="Genomic_DNA"/>
</dbReference>
<protein>
    <submittedName>
        <fullName evidence="1">32414_t:CDS:1</fullName>
    </submittedName>
</protein>
<dbReference type="Proteomes" id="UP000789920">
    <property type="component" value="Unassembled WGS sequence"/>
</dbReference>